<dbReference type="OrthoDB" id="3563264at2759"/>
<reference evidence="1" key="1">
    <citation type="submission" date="2022-11" db="EMBL/GenBank/DDBJ databases">
        <title>Genome Resource of Sclerotinia nivalis Strain SnTB1, a Plant Pathogen Isolated from American Ginseng.</title>
        <authorList>
            <person name="Fan S."/>
        </authorList>
    </citation>
    <scope>NUCLEOTIDE SEQUENCE</scope>
    <source>
        <strain evidence="1">SnTB1</strain>
    </source>
</reference>
<protein>
    <submittedName>
        <fullName evidence="1">Uncharacterized protein</fullName>
    </submittedName>
</protein>
<organism evidence="1 2">
    <name type="scientific">Sclerotinia nivalis</name>
    <dbReference type="NCBI Taxonomy" id="352851"/>
    <lineage>
        <taxon>Eukaryota</taxon>
        <taxon>Fungi</taxon>
        <taxon>Dikarya</taxon>
        <taxon>Ascomycota</taxon>
        <taxon>Pezizomycotina</taxon>
        <taxon>Leotiomycetes</taxon>
        <taxon>Helotiales</taxon>
        <taxon>Sclerotiniaceae</taxon>
        <taxon>Sclerotinia</taxon>
    </lineage>
</organism>
<sequence length="226" mass="25936">MNILLSLSESTILHAITGKLHKLLHESLGDSRLPRDHRIAKAEMKWNYGSHPRRYLTSTNRSLIKRFIGTLRRRLESIPENKTNEPLNWSVSYTGWTQSEGRRVYEHSRHNTGSTIAYLLEAAMWNKYPTKRYLLRSLTIANVTDVRSIRFAEHVISILTNSYFSSAGLCGAIGGDKASESRAQRTCTEETWDNGTRALIKQKVYEVNKSNLEKGSQRFCSLYEKI</sequence>
<keyword evidence="2" id="KW-1185">Reference proteome</keyword>
<evidence type="ECO:0000313" key="2">
    <source>
        <dbReference type="Proteomes" id="UP001152300"/>
    </source>
</evidence>
<gene>
    <name evidence="1" type="ORF">OCU04_011089</name>
</gene>
<dbReference type="Proteomes" id="UP001152300">
    <property type="component" value="Unassembled WGS sequence"/>
</dbReference>
<comment type="caution">
    <text evidence="1">The sequence shown here is derived from an EMBL/GenBank/DDBJ whole genome shotgun (WGS) entry which is preliminary data.</text>
</comment>
<name>A0A9X0AEM9_9HELO</name>
<evidence type="ECO:0000313" key="1">
    <source>
        <dbReference type="EMBL" id="KAJ8060788.1"/>
    </source>
</evidence>
<proteinExistence type="predicted"/>
<dbReference type="AlphaFoldDB" id="A0A9X0AEM9"/>
<accession>A0A9X0AEM9</accession>
<dbReference type="EMBL" id="JAPEIS010000013">
    <property type="protein sequence ID" value="KAJ8060788.1"/>
    <property type="molecule type" value="Genomic_DNA"/>
</dbReference>